<evidence type="ECO:0000256" key="11">
    <source>
        <dbReference type="SAM" id="MobiDB-lite"/>
    </source>
</evidence>
<protein>
    <recommendedName>
        <fullName evidence="4">ribonuclease Z</fullName>
        <ecNumber evidence="4">3.1.26.11</ecNumber>
    </recommendedName>
</protein>
<dbReference type="InterPro" id="IPR001279">
    <property type="entry name" value="Metallo-B-lactamas"/>
</dbReference>
<dbReference type="InterPro" id="IPR027794">
    <property type="entry name" value="tRNase_Z_dom"/>
</dbReference>
<comment type="cofactor">
    <cofactor evidence="2">
        <name>Zn(2+)</name>
        <dbReference type="ChEBI" id="CHEBI:29105"/>
    </cofactor>
</comment>
<dbReference type="GO" id="GO:0005739">
    <property type="term" value="C:mitochondrion"/>
    <property type="evidence" value="ECO:0007669"/>
    <property type="project" value="TreeGrafter"/>
</dbReference>
<evidence type="ECO:0000256" key="9">
    <source>
        <dbReference type="ARBA" id="ARBA00022801"/>
    </source>
</evidence>
<evidence type="ECO:0000256" key="8">
    <source>
        <dbReference type="ARBA" id="ARBA00022759"/>
    </source>
</evidence>
<comment type="similarity">
    <text evidence="3">Belongs to the RNase Z family.</text>
</comment>
<reference evidence="13 14" key="1">
    <citation type="journal article" date="2018" name="Mycol. Prog.">
        <title>Coniella lustricola, a new species from submerged detritus.</title>
        <authorList>
            <person name="Raudabaugh D.B."/>
            <person name="Iturriaga T."/>
            <person name="Carver A."/>
            <person name="Mondo S."/>
            <person name="Pangilinan J."/>
            <person name="Lipzen A."/>
            <person name="He G."/>
            <person name="Amirebrahimi M."/>
            <person name="Grigoriev I.V."/>
            <person name="Miller A.N."/>
        </authorList>
    </citation>
    <scope>NUCLEOTIDE SEQUENCE [LARGE SCALE GENOMIC DNA]</scope>
    <source>
        <strain evidence="13 14">B22-T-1</strain>
    </source>
</reference>
<keyword evidence="7" id="KW-0479">Metal-binding</keyword>
<dbReference type="CDD" id="cd07718">
    <property type="entry name" value="RNaseZ_ELAC1_ELAC2-C-term-like_MBL-fold"/>
    <property type="match status" value="1"/>
</dbReference>
<dbReference type="EMBL" id="KZ678556">
    <property type="protein sequence ID" value="PSR79748.1"/>
    <property type="molecule type" value="Genomic_DNA"/>
</dbReference>
<dbReference type="FunCoup" id="A0A2T2ZYP8">
    <property type="interactions" value="1164"/>
</dbReference>
<dbReference type="SUPFAM" id="SSF56281">
    <property type="entry name" value="Metallo-hydrolase/oxidoreductase"/>
    <property type="match status" value="2"/>
</dbReference>
<evidence type="ECO:0000256" key="4">
    <source>
        <dbReference type="ARBA" id="ARBA00012477"/>
    </source>
</evidence>
<keyword evidence="14" id="KW-1185">Reference proteome</keyword>
<gene>
    <name evidence="13" type="ORF">BD289DRAFT_442006</name>
</gene>
<organism evidence="13 14">
    <name type="scientific">Coniella lustricola</name>
    <dbReference type="NCBI Taxonomy" id="2025994"/>
    <lineage>
        <taxon>Eukaryota</taxon>
        <taxon>Fungi</taxon>
        <taxon>Dikarya</taxon>
        <taxon>Ascomycota</taxon>
        <taxon>Pezizomycotina</taxon>
        <taxon>Sordariomycetes</taxon>
        <taxon>Sordariomycetidae</taxon>
        <taxon>Diaporthales</taxon>
        <taxon>Schizoparmaceae</taxon>
        <taxon>Coniella</taxon>
    </lineage>
</organism>
<evidence type="ECO:0000256" key="1">
    <source>
        <dbReference type="ARBA" id="ARBA00000402"/>
    </source>
</evidence>
<comment type="catalytic activity">
    <reaction evidence="1">
        <text>Endonucleolytic cleavage of RNA, removing extra 3' nucleotides from tRNA precursor, generating 3' termini of tRNAs. A 3'-hydroxy group is left at the tRNA terminus and a 5'-phosphoryl group is left at the trailer molecule.</text>
        <dbReference type="EC" id="3.1.26.11"/>
    </reaction>
</comment>
<evidence type="ECO:0000256" key="5">
    <source>
        <dbReference type="ARBA" id="ARBA00022694"/>
    </source>
</evidence>
<dbReference type="PANTHER" id="PTHR12553">
    <property type="entry name" value="ZINC PHOSPHODIESTERASE ELAC PROTEIN 2"/>
    <property type="match status" value="1"/>
</dbReference>
<evidence type="ECO:0000256" key="7">
    <source>
        <dbReference type="ARBA" id="ARBA00022723"/>
    </source>
</evidence>
<dbReference type="GO" id="GO:1990180">
    <property type="term" value="P:mitochondrial tRNA 3'-end processing"/>
    <property type="evidence" value="ECO:0007669"/>
    <property type="project" value="TreeGrafter"/>
</dbReference>
<evidence type="ECO:0000256" key="10">
    <source>
        <dbReference type="ARBA" id="ARBA00022833"/>
    </source>
</evidence>
<evidence type="ECO:0000313" key="13">
    <source>
        <dbReference type="EMBL" id="PSR79748.1"/>
    </source>
</evidence>
<feature type="region of interest" description="Disordered" evidence="11">
    <location>
        <begin position="60"/>
        <end position="84"/>
    </location>
</feature>
<evidence type="ECO:0000256" key="6">
    <source>
        <dbReference type="ARBA" id="ARBA00022722"/>
    </source>
</evidence>
<dbReference type="STRING" id="2025994.A0A2T2ZYP8"/>
<keyword evidence="10" id="KW-0862">Zinc</keyword>
<name>A0A2T2ZYP8_9PEZI</name>
<feature type="region of interest" description="Disordered" evidence="11">
    <location>
        <begin position="299"/>
        <end position="356"/>
    </location>
</feature>
<evidence type="ECO:0000313" key="14">
    <source>
        <dbReference type="Proteomes" id="UP000241462"/>
    </source>
</evidence>
<dbReference type="GO" id="GO:0042781">
    <property type="term" value="F:3'-tRNA processing endoribonuclease activity"/>
    <property type="evidence" value="ECO:0007669"/>
    <property type="project" value="UniProtKB-EC"/>
</dbReference>
<dbReference type="InParanoid" id="A0A2T2ZYP8"/>
<keyword evidence="8" id="KW-0255">Endonuclease</keyword>
<dbReference type="Pfam" id="PF12706">
    <property type="entry name" value="Lactamase_B_2"/>
    <property type="match status" value="1"/>
</dbReference>
<keyword evidence="6" id="KW-0540">Nuclease</keyword>
<dbReference type="InterPro" id="IPR036866">
    <property type="entry name" value="RibonucZ/Hydroxyglut_hydro"/>
</dbReference>
<dbReference type="Gene3D" id="3.60.15.10">
    <property type="entry name" value="Ribonuclease Z/Hydroxyacylglutathione hydrolase-like"/>
    <property type="match status" value="2"/>
</dbReference>
<evidence type="ECO:0000259" key="12">
    <source>
        <dbReference type="SMART" id="SM00849"/>
    </source>
</evidence>
<dbReference type="Pfam" id="PF13691">
    <property type="entry name" value="Lactamase_B_4"/>
    <property type="match status" value="1"/>
</dbReference>
<dbReference type="PANTHER" id="PTHR12553:SF49">
    <property type="entry name" value="ZINC PHOSPHODIESTERASE ELAC PROTEIN 2"/>
    <property type="match status" value="1"/>
</dbReference>
<dbReference type="AlphaFoldDB" id="A0A2T2ZYP8"/>
<dbReference type="InterPro" id="IPR047151">
    <property type="entry name" value="RNZ2-like"/>
</dbReference>
<keyword evidence="9" id="KW-0378">Hydrolase</keyword>
<keyword evidence="5" id="KW-0819">tRNA processing</keyword>
<dbReference type="Proteomes" id="UP000241462">
    <property type="component" value="Unassembled WGS sequence"/>
</dbReference>
<feature type="domain" description="Metallo-beta-lactamase" evidence="12">
    <location>
        <begin position="697"/>
        <end position="926"/>
    </location>
</feature>
<feature type="compositionally biased region" description="Basic and acidic residues" evidence="11">
    <location>
        <begin position="328"/>
        <end position="342"/>
    </location>
</feature>
<accession>A0A2T2ZYP8</accession>
<feature type="compositionally biased region" description="Low complexity" evidence="11">
    <location>
        <begin position="300"/>
        <end position="319"/>
    </location>
</feature>
<dbReference type="EC" id="3.1.26.11" evidence="4"/>
<evidence type="ECO:0000256" key="3">
    <source>
        <dbReference type="ARBA" id="ARBA00007823"/>
    </source>
</evidence>
<evidence type="ECO:0000256" key="2">
    <source>
        <dbReference type="ARBA" id="ARBA00001947"/>
    </source>
</evidence>
<feature type="compositionally biased region" description="Low complexity" evidence="11">
    <location>
        <begin position="343"/>
        <end position="352"/>
    </location>
</feature>
<proteinExistence type="inferred from homology"/>
<dbReference type="GO" id="GO:0046872">
    <property type="term" value="F:metal ion binding"/>
    <property type="evidence" value="ECO:0007669"/>
    <property type="project" value="UniProtKB-KW"/>
</dbReference>
<sequence length="994" mass="111253">MSAAVLRAIRLNAATIQRLPQRFPRARTATRPAGLSQLSSSLWASLSRSFSSSFPSCSTAENSSALSPSDPLAQTLASRTQPPPVTFHKLARHRWRDEPHALLLYRRNNETPPTAIETPIDIPGRSHDKPMLQYLQIVSVPAADSPGPCVLLHFDNRRYIFGHVAEGTQRAMAQRRVGLAKLDEIFISGPVSWKSTGGLLGTVLTIADVVATQKLPDESAKKKKKKADGHLSTIPSLKIYGAENIMHMVATARRFVFRKGMPLRLHEIVHDPAVQRQQGRKPDFEDANVRVWYISVKPETGGASSSSSSASTSTSTSTSNRIFTRKRSHEEMTADNDFHDDAAGPAQDPAQRQADRETVKSIVDNMFDSDWELDALVESKLSQVRQPAQVFVKDAEGKITKYEGPMPQDSEPWDDITVLTRMPWPATKVTRLPHTSPSNQSLSYIVKAQPRRGKFDVDEAVRLGVEKWDFKHLTRGQTVKGKDGIDVTPEMVVGATIDGRGFAFIDLPNETYIDDFLACPEWHDTALLETLDIFYWNLGPGVAEDPRIKDYLCKHPKIIHTVFTPDLSPNIITLHAAANSLIKMHRIDPDRFQLPVFNTKGGRIGETDFKVARLGAKLLQSPRVEVINDELVKSMNMVDPVRTMDRRLQSMADQARKQSQDPKFLADIEESESDIPNRDTEVIALGTGSALPSKYRNVSATLVRVPGHGSYLFDCGENTLGQLRRMYGYEKTDEILSDLKVIWISHLHADHHLGTASIIRAWNQVTTPRFPIKSPPRLTVVSHANMIDWIREYADVEDFGIDRLRLINVRGPAQRESVQYPITFEPNTSAARDTGLVRIDSCRVDHCHGSLACVFVWPSGLRIAYSGDCRPSKSFIRIGQDCTLLIHEATLDDELEKDAYFKKHCTMSQAMDVALQMKARRVLLTHFSQRYPKIGNAFERDDARDAIDQVVLLAFDMMRVKLGDFKKAELFLPTLRKMLEAAPEDPEDAVGEDA</sequence>
<dbReference type="SMART" id="SM00849">
    <property type="entry name" value="Lactamase_B"/>
    <property type="match status" value="1"/>
</dbReference>
<dbReference type="OrthoDB" id="527344at2759"/>